<reference evidence="3 4" key="1">
    <citation type="submission" date="2020-11" db="EMBL/GenBank/DDBJ databases">
        <title>Description of Pontivivens ytuae sp. nov. isolated from deep sea sediment of Mariana Trench.</title>
        <authorList>
            <person name="Wang Z."/>
            <person name="Sun Q.-L."/>
            <person name="Xu X.-D."/>
            <person name="Tang Y.-Z."/>
            <person name="Zhang J."/>
        </authorList>
    </citation>
    <scope>NUCLEOTIDE SEQUENCE [LARGE SCALE GENOMIC DNA]</scope>
    <source>
        <strain evidence="3 4">MT2928</strain>
    </source>
</reference>
<keyword evidence="1" id="KW-0472">Membrane</keyword>
<evidence type="ECO:0000313" key="3">
    <source>
        <dbReference type="EMBL" id="QPH52534.1"/>
    </source>
</evidence>
<sequence length="154" mass="16916">MFDGPPLFVCVLVALGGVALGVSSLRTRRRAESARGWPIVPGRITRSEVYVKRRGQPNEVRLRMEYDYTVDGVAQQGDRATFFHEFQNDRVEALVDRFPVGAEVAVHVDPTNPGNTVLVPGLEGARRSHGLVMGVLVTLAGLILIAVRLMEIRP</sequence>
<evidence type="ECO:0000256" key="1">
    <source>
        <dbReference type="SAM" id="Phobius"/>
    </source>
</evidence>
<keyword evidence="1" id="KW-0812">Transmembrane</keyword>
<proteinExistence type="predicted"/>
<keyword evidence="1" id="KW-1133">Transmembrane helix</keyword>
<evidence type="ECO:0000259" key="2">
    <source>
        <dbReference type="Pfam" id="PF12158"/>
    </source>
</evidence>
<dbReference type="AlphaFoldDB" id="A0A7S9LNU5"/>
<keyword evidence="4" id="KW-1185">Reference proteome</keyword>
<dbReference type="EMBL" id="CP064942">
    <property type="protein sequence ID" value="QPH52534.1"/>
    <property type="molecule type" value="Genomic_DNA"/>
</dbReference>
<feature type="transmembrane region" description="Helical" evidence="1">
    <location>
        <begin position="131"/>
        <end position="150"/>
    </location>
</feature>
<dbReference type="KEGG" id="poz:I0K15_11935"/>
<protein>
    <submittedName>
        <fullName evidence="3">DUF3592 domain-containing protein</fullName>
    </submittedName>
</protein>
<dbReference type="Pfam" id="PF12158">
    <property type="entry name" value="DUF3592"/>
    <property type="match status" value="1"/>
</dbReference>
<dbReference type="RefSeq" id="WP_196101745.1">
    <property type="nucleotide sequence ID" value="NZ_CP064942.1"/>
</dbReference>
<feature type="transmembrane region" description="Helical" evidence="1">
    <location>
        <begin position="6"/>
        <end position="25"/>
    </location>
</feature>
<name>A0A7S9LNU5_9RHOB</name>
<organism evidence="3 4">
    <name type="scientific">Pontivivens ytuae</name>
    <dbReference type="NCBI Taxonomy" id="2789856"/>
    <lineage>
        <taxon>Bacteria</taxon>
        <taxon>Pseudomonadati</taxon>
        <taxon>Pseudomonadota</taxon>
        <taxon>Alphaproteobacteria</taxon>
        <taxon>Rhodobacterales</taxon>
        <taxon>Paracoccaceae</taxon>
        <taxon>Pontivivens</taxon>
    </lineage>
</organism>
<evidence type="ECO:0000313" key="4">
    <source>
        <dbReference type="Proteomes" id="UP000594800"/>
    </source>
</evidence>
<dbReference type="Proteomes" id="UP000594800">
    <property type="component" value="Chromosome"/>
</dbReference>
<accession>A0A7S9LNU5</accession>
<feature type="domain" description="DUF3592" evidence="2">
    <location>
        <begin position="40"/>
        <end position="122"/>
    </location>
</feature>
<gene>
    <name evidence="3" type="ORF">I0K15_11935</name>
</gene>
<dbReference type="InterPro" id="IPR021994">
    <property type="entry name" value="DUF3592"/>
</dbReference>